<dbReference type="OrthoDB" id="9762066at2"/>
<dbReference type="InterPro" id="IPR032311">
    <property type="entry name" value="DUF4982"/>
</dbReference>
<protein>
    <submittedName>
        <fullName evidence="10">Beta-galactosidase</fullName>
    </submittedName>
</protein>
<dbReference type="Pfam" id="PF02837">
    <property type="entry name" value="Glyco_hydro_2_N"/>
    <property type="match status" value="1"/>
</dbReference>
<name>A0A1G7FC00_9BACT</name>
<feature type="domain" description="Glycoside hydrolase family 2 catalytic" evidence="6">
    <location>
        <begin position="342"/>
        <end position="480"/>
    </location>
</feature>
<dbReference type="PRINTS" id="PR00132">
    <property type="entry name" value="GLHYDRLASE2"/>
</dbReference>
<dbReference type="Pfam" id="PF02836">
    <property type="entry name" value="Glyco_hydro_2_C"/>
    <property type="match status" value="1"/>
</dbReference>
<dbReference type="GO" id="GO:0004553">
    <property type="term" value="F:hydrolase activity, hydrolyzing O-glycosyl compounds"/>
    <property type="evidence" value="ECO:0007669"/>
    <property type="project" value="InterPro"/>
</dbReference>
<dbReference type="RefSeq" id="WP_083343577.1">
    <property type="nucleotide sequence ID" value="NZ_LT629690.1"/>
</dbReference>
<dbReference type="Pfam" id="PF00703">
    <property type="entry name" value="Glyco_hydro_2"/>
    <property type="match status" value="1"/>
</dbReference>
<proteinExistence type="inferred from homology"/>
<keyword evidence="2" id="KW-0378">Hydrolase</keyword>
<evidence type="ECO:0000313" key="11">
    <source>
        <dbReference type="Proteomes" id="UP000182427"/>
    </source>
</evidence>
<evidence type="ECO:0000256" key="3">
    <source>
        <dbReference type="ARBA" id="ARBA00023295"/>
    </source>
</evidence>
<dbReference type="PANTHER" id="PTHR42732">
    <property type="entry name" value="BETA-GALACTOSIDASE"/>
    <property type="match status" value="1"/>
</dbReference>
<sequence length="974" mass="106554">MASWSRRDVLKSGVALPTLGLLPAELLPAQTSASHTVRERLCLDAGWRFHFGHATDATKDFGYNSGRNGSFQKTGNFLPAAALPFDDTGWTDVDLPHDWVISLPFKNDPSLSSKGFYPIGRSYPENSVGWYRRVFTLAKDDAGKRISIEFDGVYREALVVFNGYYIGRHRGGYDPFRYDVTDFMKPGEPNVLLLRVDATESDGWFYEGAGIYRHTWLVKTAPVHVAQWGTFVRSTVEGRKANLQIRTEVENNAGASKAVRVTSTVIDPSGKTVGKVTSKPMAVPDGETGTFEQQVSVNDVALWSLEERNLYRLVTEVDADGVAMDRYETRFGIRTLRFDANEGFFLNGKSVKIKGTCNHQDHAGLGVALPDAAQRFRVKTLQEVGCNAYRSAHNPPTSELLDACDEMGMLFLDETRMMSSNPEGIAQFENLIRRDRNHPSVFMWNMGNEEREATTETGLHILSTMKRSAIKLDGSRPVTVAPPPLGMGLGQGGLMVSDVIGYNYTDPQIEAFHKTHPTLPCLGTENVSAVATRGAYAIDEANGAVSSYDPYTTSGRASAEGWWRFVNTRPWMSGGFVWTGFDYRGEPSPFQWPNINSEYGFLDTCGFPKDTYFYYQAWWTAKPVLHIFPHWNWPDFVGKEIAVWAHSNMDEVELLQDGTSLGRQRVPKDSHLQWIVTYKQGTLEARGFKAGKQVMSTKRETTGKAAKLAIRVDRTEMDADGADLVFVVAEVHDAEGRVLPVTDNEISFNVSGPARVKGTGNGNPVSHEPDTGSSRKAFAGMCMGIVQATRESGNVVIEITSPGLEPASATVTSRVVKERPEVVVWKREVPAGEGVTGLWRPVLQDGPSGPDPLQLAVSGDTLYTFIQRGSVLTGSIDAPPAMFGPATTGAVQGTVEGGRVHFTSGSTTYDGGVTGDRMELHRTMPPRGGQPARAAETGAHPVIGPPPDGSDPSLGLGRRGAGTQPALILQRAKR</sequence>
<dbReference type="InterPro" id="IPR006311">
    <property type="entry name" value="TAT_signal"/>
</dbReference>
<dbReference type="Proteomes" id="UP000182427">
    <property type="component" value="Chromosome I"/>
</dbReference>
<dbReference type="PANTHER" id="PTHR42732:SF1">
    <property type="entry name" value="BETA-MANNOSIDASE"/>
    <property type="match status" value="1"/>
</dbReference>
<feature type="domain" description="Glycosyl hydrolases family 2 sugar binding" evidence="7">
    <location>
        <begin position="90"/>
        <end position="220"/>
    </location>
</feature>
<dbReference type="Gene3D" id="2.60.120.260">
    <property type="entry name" value="Galactose-binding domain-like"/>
    <property type="match status" value="1"/>
</dbReference>
<dbReference type="InterPro" id="IPR006104">
    <property type="entry name" value="Glyco_hydro_2_N"/>
</dbReference>
<dbReference type="InterPro" id="IPR006102">
    <property type="entry name" value="Ig-like_GH2"/>
</dbReference>
<evidence type="ECO:0000313" key="10">
    <source>
        <dbReference type="EMBL" id="SDE73478.1"/>
    </source>
</evidence>
<feature type="region of interest" description="Disordered" evidence="4">
    <location>
        <begin position="752"/>
        <end position="774"/>
    </location>
</feature>
<dbReference type="PROSITE" id="PS51318">
    <property type="entry name" value="TAT"/>
    <property type="match status" value="1"/>
</dbReference>
<dbReference type="EMBL" id="LT629690">
    <property type="protein sequence ID" value="SDE73478.1"/>
    <property type="molecule type" value="Genomic_DNA"/>
</dbReference>
<dbReference type="AlphaFoldDB" id="A0A1G7FC00"/>
<dbReference type="InterPro" id="IPR051913">
    <property type="entry name" value="GH2_Domain-Containing"/>
</dbReference>
<dbReference type="SUPFAM" id="SSF49785">
    <property type="entry name" value="Galactose-binding domain-like"/>
    <property type="match status" value="1"/>
</dbReference>
<dbReference type="Gene3D" id="2.60.40.10">
    <property type="entry name" value="Immunoglobulins"/>
    <property type="match status" value="3"/>
</dbReference>
<feature type="domain" description="DUF4982" evidence="8">
    <location>
        <begin position="638"/>
        <end position="694"/>
    </location>
</feature>
<dbReference type="InterPro" id="IPR036156">
    <property type="entry name" value="Beta-gal/glucu_dom_sf"/>
</dbReference>
<evidence type="ECO:0000256" key="2">
    <source>
        <dbReference type="ARBA" id="ARBA00022801"/>
    </source>
</evidence>
<dbReference type="SUPFAM" id="SSF51445">
    <property type="entry name" value="(Trans)glycosidases"/>
    <property type="match status" value="1"/>
</dbReference>
<feature type="region of interest" description="Disordered" evidence="4">
    <location>
        <begin position="922"/>
        <end position="974"/>
    </location>
</feature>
<keyword evidence="3" id="KW-0326">Glycosidase</keyword>
<evidence type="ECO:0000256" key="4">
    <source>
        <dbReference type="SAM" id="MobiDB-lite"/>
    </source>
</evidence>
<dbReference type="Pfam" id="PF18565">
    <property type="entry name" value="Glyco_hydro2_C5"/>
    <property type="match status" value="1"/>
</dbReference>
<evidence type="ECO:0000259" key="8">
    <source>
        <dbReference type="Pfam" id="PF16355"/>
    </source>
</evidence>
<reference evidence="11" key="1">
    <citation type="submission" date="2016-10" db="EMBL/GenBank/DDBJ databases">
        <authorList>
            <person name="Varghese N."/>
            <person name="Submissions S."/>
        </authorList>
    </citation>
    <scope>NUCLEOTIDE SEQUENCE [LARGE SCALE GENOMIC DNA]</scope>
    <source>
        <strain evidence="11">GAS232</strain>
    </source>
</reference>
<keyword evidence="11" id="KW-1185">Reference proteome</keyword>
<dbReference type="InterPro" id="IPR048230">
    <property type="entry name" value="GalA-like"/>
</dbReference>
<dbReference type="InterPro" id="IPR006103">
    <property type="entry name" value="Glyco_hydro_2_cat"/>
</dbReference>
<evidence type="ECO:0000259" key="5">
    <source>
        <dbReference type="Pfam" id="PF00703"/>
    </source>
</evidence>
<evidence type="ECO:0000259" key="7">
    <source>
        <dbReference type="Pfam" id="PF02837"/>
    </source>
</evidence>
<comment type="similarity">
    <text evidence="1">Belongs to the glycosyl hydrolase 2 family.</text>
</comment>
<dbReference type="InterPro" id="IPR040605">
    <property type="entry name" value="Glyco_hydro2_dom5"/>
</dbReference>
<dbReference type="Gene3D" id="3.20.20.80">
    <property type="entry name" value="Glycosidases"/>
    <property type="match status" value="1"/>
</dbReference>
<dbReference type="SUPFAM" id="SSF49303">
    <property type="entry name" value="beta-Galactosidase/glucuronidase domain"/>
    <property type="match status" value="1"/>
</dbReference>
<gene>
    <name evidence="10" type="ORF">SAMN05444167_0294</name>
</gene>
<feature type="domain" description="Glycoside hydrolase family 2 immunoglobulin-like beta-sandwich" evidence="5">
    <location>
        <begin position="229"/>
        <end position="334"/>
    </location>
</feature>
<evidence type="ECO:0000259" key="6">
    <source>
        <dbReference type="Pfam" id="PF02836"/>
    </source>
</evidence>
<dbReference type="Pfam" id="PF16355">
    <property type="entry name" value="DUF4982"/>
    <property type="match status" value="1"/>
</dbReference>
<evidence type="ECO:0000259" key="9">
    <source>
        <dbReference type="Pfam" id="PF18565"/>
    </source>
</evidence>
<dbReference type="InterPro" id="IPR006101">
    <property type="entry name" value="Glyco_hydro_2"/>
</dbReference>
<dbReference type="InterPro" id="IPR008979">
    <property type="entry name" value="Galactose-bd-like_sf"/>
</dbReference>
<feature type="domain" description="Glycoside hydrolase family 2" evidence="9">
    <location>
        <begin position="708"/>
        <end position="809"/>
    </location>
</feature>
<organism evidence="10 11">
    <name type="scientific">Terriglobus roseus</name>
    <dbReference type="NCBI Taxonomy" id="392734"/>
    <lineage>
        <taxon>Bacteria</taxon>
        <taxon>Pseudomonadati</taxon>
        <taxon>Acidobacteriota</taxon>
        <taxon>Terriglobia</taxon>
        <taxon>Terriglobales</taxon>
        <taxon>Acidobacteriaceae</taxon>
        <taxon>Terriglobus</taxon>
    </lineage>
</organism>
<evidence type="ECO:0000256" key="1">
    <source>
        <dbReference type="ARBA" id="ARBA00007401"/>
    </source>
</evidence>
<dbReference type="InterPro" id="IPR017853">
    <property type="entry name" value="GH"/>
</dbReference>
<accession>A0A1G7FC00</accession>
<dbReference type="NCBIfam" id="NF041462">
    <property type="entry name" value="GalA"/>
    <property type="match status" value="1"/>
</dbReference>
<dbReference type="GO" id="GO:0005975">
    <property type="term" value="P:carbohydrate metabolic process"/>
    <property type="evidence" value="ECO:0007669"/>
    <property type="project" value="InterPro"/>
</dbReference>
<dbReference type="InterPro" id="IPR013783">
    <property type="entry name" value="Ig-like_fold"/>
</dbReference>